<evidence type="ECO:0000256" key="4">
    <source>
        <dbReference type="ARBA" id="ARBA00017935"/>
    </source>
</evidence>
<dbReference type="AlphaFoldDB" id="A0A1I6C8P2"/>
<organism evidence="10 11">
    <name type="scientific">Halopseudomonas formosensis</name>
    <dbReference type="NCBI Taxonomy" id="1002526"/>
    <lineage>
        <taxon>Bacteria</taxon>
        <taxon>Pseudomonadati</taxon>
        <taxon>Pseudomonadota</taxon>
        <taxon>Gammaproteobacteria</taxon>
        <taxon>Pseudomonadales</taxon>
        <taxon>Pseudomonadaceae</taxon>
        <taxon>Halopseudomonas</taxon>
    </lineage>
</organism>
<comment type="pathway">
    <text evidence="1 8">Amine and polyamine biosynthesis; ectoine biosynthesis; L-ectoine from L-aspartate 4-semialdehyde: step 2/3.</text>
</comment>
<dbReference type="InterPro" id="IPR017255">
    <property type="entry name" value="AcTrfase_GNAT_prd"/>
</dbReference>
<comment type="catalytic activity">
    <reaction evidence="7 8">
        <text>L-2,4-diaminobutanoate + acetyl-CoA = (2S)-4-acetamido-2-aminobutanoate + CoA + H(+)</text>
        <dbReference type="Rhea" id="RHEA:16901"/>
        <dbReference type="ChEBI" id="CHEBI:15378"/>
        <dbReference type="ChEBI" id="CHEBI:57287"/>
        <dbReference type="ChEBI" id="CHEBI:57288"/>
        <dbReference type="ChEBI" id="CHEBI:58761"/>
        <dbReference type="ChEBI" id="CHEBI:58929"/>
        <dbReference type="EC" id="2.3.1.178"/>
    </reaction>
</comment>
<evidence type="ECO:0000259" key="9">
    <source>
        <dbReference type="PROSITE" id="PS51186"/>
    </source>
</evidence>
<evidence type="ECO:0000256" key="5">
    <source>
        <dbReference type="ARBA" id="ARBA00022679"/>
    </source>
</evidence>
<evidence type="ECO:0000256" key="6">
    <source>
        <dbReference type="ARBA" id="ARBA00023315"/>
    </source>
</evidence>
<keyword evidence="5 8" id="KW-0808">Transferase</keyword>
<comment type="function">
    <text evidence="8">Catalyzes the acetylation of L-2,4-diaminobutyrate (DABA) to gamma-N-acetyl-alpha,gamma-diaminobutyric acid (ADABA) with acetyl coenzyme A.</text>
</comment>
<dbReference type="EMBL" id="FOYD01000018">
    <property type="protein sequence ID" value="SFQ89563.1"/>
    <property type="molecule type" value="Genomic_DNA"/>
</dbReference>
<dbReference type="PANTHER" id="PTHR43072">
    <property type="entry name" value="N-ACETYLTRANSFERASE"/>
    <property type="match status" value="1"/>
</dbReference>
<evidence type="ECO:0000256" key="2">
    <source>
        <dbReference type="ARBA" id="ARBA00010712"/>
    </source>
</evidence>
<evidence type="ECO:0000313" key="11">
    <source>
        <dbReference type="Proteomes" id="UP000242815"/>
    </source>
</evidence>
<sequence length="179" mass="19542">MSSKSYSLRRPRATDGYALNQLVKRCPPLDTNSVYCNLLQCSDFSATGIAAEDSQGELVGFISGYRPPSRPDTLFVWQVAVDSRMRGQGLALNMLLALIRRCAADGVRWLETTISPGNTASEALFARAFSTLDVQAETRVLFSRAGHFDGQHDDEVLYRAGPFSPSALSTLSDKTQESA</sequence>
<dbReference type="GO" id="GO:0019491">
    <property type="term" value="P:ectoine biosynthetic process"/>
    <property type="evidence" value="ECO:0007669"/>
    <property type="project" value="UniProtKB-UniPathway"/>
</dbReference>
<dbReference type="PIRSF" id="PIRSF037663">
    <property type="entry name" value="Acetyltransf_GNAT_prd"/>
    <property type="match status" value="1"/>
</dbReference>
<dbReference type="NCBIfam" id="TIGR02406">
    <property type="entry name" value="ectoine_EctA"/>
    <property type="match status" value="1"/>
</dbReference>
<accession>A0A1I6C8P2</accession>
<reference evidence="10 11" key="1">
    <citation type="submission" date="2016-10" db="EMBL/GenBank/DDBJ databases">
        <authorList>
            <person name="de Groot N.N."/>
        </authorList>
    </citation>
    <scope>NUCLEOTIDE SEQUENCE [LARGE SCALE GENOMIC DNA]</scope>
    <source>
        <strain evidence="10 11">JCM 18415</strain>
    </source>
</reference>
<proteinExistence type="inferred from homology"/>
<dbReference type="SUPFAM" id="SSF55729">
    <property type="entry name" value="Acyl-CoA N-acyltransferases (Nat)"/>
    <property type="match status" value="1"/>
</dbReference>
<dbReference type="Pfam" id="PF00583">
    <property type="entry name" value="Acetyltransf_1"/>
    <property type="match status" value="1"/>
</dbReference>
<evidence type="ECO:0000256" key="8">
    <source>
        <dbReference type="RuleBase" id="RU365045"/>
    </source>
</evidence>
<keyword evidence="6 8" id="KW-0012">Acyltransferase</keyword>
<dbReference type="InterPro" id="IPR016181">
    <property type="entry name" value="Acyl_CoA_acyltransferase"/>
</dbReference>
<dbReference type="RefSeq" id="WP_090541174.1">
    <property type="nucleotide sequence ID" value="NZ_FOYD01000018.1"/>
</dbReference>
<feature type="domain" description="N-acetyltransferase" evidence="9">
    <location>
        <begin position="6"/>
        <end position="162"/>
    </location>
</feature>
<dbReference type="Proteomes" id="UP000242815">
    <property type="component" value="Unassembled WGS sequence"/>
</dbReference>
<evidence type="ECO:0000256" key="7">
    <source>
        <dbReference type="ARBA" id="ARBA00048924"/>
    </source>
</evidence>
<evidence type="ECO:0000256" key="1">
    <source>
        <dbReference type="ARBA" id="ARBA00004978"/>
    </source>
</evidence>
<dbReference type="PANTHER" id="PTHR43072:SF23">
    <property type="entry name" value="UPF0039 PROTEIN C11D3.02C"/>
    <property type="match status" value="1"/>
</dbReference>
<dbReference type="GO" id="GO:0033816">
    <property type="term" value="F:diaminobutyrate acetyltransferase activity"/>
    <property type="evidence" value="ECO:0007669"/>
    <property type="project" value="UniProtKB-EC"/>
</dbReference>
<evidence type="ECO:0000313" key="10">
    <source>
        <dbReference type="EMBL" id="SFQ89563.1"/>
    </source>
</evidence>
<dbReference type="OrthoDB" id="2436196at2"/>
<dbReference type="CDD" id="cd04301">
    <property type="entry name" value="NAT_SF"/>
    <property type="match status" value="1"/>
</dbReference>
<dbReference type="InterPro" id="IPR012772">
    <property type="entry name" value="Ectoine_EctA"/>
</dbReference>
<name>A0A1I6C8P2_9GAMM</name>
<dbReference type="EC" id="2.3.1.178" evidence="3 8"/>
<dbReference type="PROSITE" id="PS51186">
    <property type="entry name" value="GNAT"/>
    <property type="match status" value="1"/>
</dbReference>
<protein>
    <recommendedName>
        <fullName evidence="4 8">L-2,4-diaminobutyric acid acetyltransferase</fullName>
        <shortName evidence="8">DABA acetyltransferase</shortName>
        <ecNumber evidence="3 8">2.3.1.178</ecNumber>
    </recommendedName>
</protein>
<evidence type="ECO:0000256" key="3">
    <source>
        <dbReference type="ARBA" id="ARBA00012355"/>
    </source>
</evidence>
<gene>
    <name evidence="8" type="primary">ectA</name>
    <name evidence="10" type="ORF">SAMN05216578_1183</name>
</gene>
<dbReference type="Gene3D" id="3.40.630.30">
    <property type="match status" value="1"/>
</dbReference>
<dbReference type="InterPro" id="IPR000182">
    <property type="entry name" value="GNAT_dom"/>
</dbReference>
<dbReference type="UniPathway" id="UPA00067">
    <property type="reaction ID" value="UER00122"/>
</dbReference>
<dbReference type="STRING" id="1002526.SAMN05216578_1183"/>
<comment type="similarity">
    <text evidence="2 8">Belongs to the acetyltransferase family. EctA subfamily.</text>
</comment>